<organism evidence="2 3">
    <name type="scientific">Bursaphelenchus okinawaensis</name>
    <dbReference type="NCBI Taxonomy" id="465554"/>
    <lineage>
        <taxon>Eukaryota</taxon>
        <taxon>Metazoa</taxon>
        <taxon>Ecdysozoa</taxon>
        <taxon>Nematoda</taxon>
        <taxon>Chromadorea</taxon>
        <taxon>Rhabditida</taxon>
        <taxon>Tylenchina</taxon>
        <taxon>Tylenchomorpha</taxon>
        <taxon>Aphelenchoidea</taxon>
        <taxon>Aphelenchoididae</taxon>
        <taxon>Bursaphelenchus</taxon>
    </lineage>
</organism>
<dbReference type="EMBL" id="CAJFDH010000001">
    <property type="protein sequence ID" value="CAD5205914.1"/>
    <property type="molecule type" value="Genomic_DNA"/>
</dbReference>
<dbReference type="Proteomes" id="UP000614601">
    <property type="component" value="Unassembled WGS sequence"/>
</dbReference>
<dbReference type="EMBL" id="CAJFCW020000001">
    <property type="protein sequence ID" value="CAG9079794.1"/>
    <property type="molecule type" value="Genomic_DNA"/>
</dbReference>
<keyword evidence="3" id="KW-1185">Reference proteome</keyword>
<comment type="caution">
    <text evidence="2">The sequence shown here is derived from an EMBL/GenBank/DDBJ whole genome shotgun (WGS) entry which is preliminary data.</text>
</comment>
<accession>A0A811JRL6</accession>
<feature type="chain" id="PRO_5036220748" evidence="1">
    <location>
        <begin position="17"/>
        <end position="192"/>
    </location>
</feature>
<feature type="signal peptide" evidence="1">
    <location>
        <begin position="1"/>
        <end position="16"/>
    </location>
</feature>
<proteinExistence type="predicted"/>
<dbReference type="AlphaFoldDB" id="A0A811JRL6"/>
<sequence>MIALVCFIVAACSVYANDVRLRAKRDWFDNIKETASQVGDAVGKAGESVYNGAKDFADRPGEHLQSAGKAIEDGAAKAGDFAVDAGKSAYTATKDLVEHPQDNLEKAGESISQGAQDAANWTGEQAQKGYKAGKDFVNNEENQEAFNKAVDNTTDFFKDMWSQFKVSVDKIFSSSEQQPYGATHEEVSIFTL</sequence>
<evidence type="ECO:0000313" key="2">
    <source>
        <dbReference type="EMBL" id="CAD5205914.1"/>
    </source>
</evidence>
<evidence type="ECO:0000313" key="3">
    <source>
        <dbReference type="Proteomes" id="UP000614601"/>
    </source>
</evidence>
<dbReference type="OrthoDB" id="10446316at2759"/>
<name>A0A811JRL6_9BILA</name>
<evidence type="ECO:0000256" key="1">
    <source>
        <dbReference type="SAM" id="SignalP"/>
    </source>
</evidence>
<keyword evidence="1" id="KW-0732">Signal</keyword>
<gene>
    <name evidence="2" type="ORF">BOKJ2_LOCUS598</name>
</gene>
<reference evidence="2" key="1">
    <citation type="submission" date="2020-09" db="EMBL/GenBank/DDBJ databases">
        <authorList>
            <person name="Kikuchi T."/>
        </authorList>
    </citation>
    <scope>NUCLEOTIDE SEQUENCE</scope>
    <source>
        <strain evidence="2">SH1</strain>
    </source>
</reference>
<dbReference type="Gene3D" id="1.20.120.20">
    <property type="entry name" value="Apolipoprotein"/>
    <property type="match status" value="1"/>
</dbReference>
<dbReference type="Proteomes" id="UP000783686">
    <property type="component" value="Unassembled WGS sequence"/>
</dbReference>
<protein>
    <submittedName>
        <fullName evidence="2">Uncharacterized protein</fullName>
    </submittedName>
</protein>